<evidence type="ECO:0000256" key="3">
    <source>
        <dbReference type="ARBA" id="ARBA00022827"/>
    </source>
</evidence>
<proteinExistence type="predicted"/>
<accession>A0A2S2DTL9</accession>
<dbReference type="InterPro" id="IPR057661">
    <property type="entry name" value="RsdA/BaiN/AoA(So)_Rossmann"/>
</dbReference>
<dbReference type="SUPFAM" id="SSF51905">
    <property type="entry name" value="FAD/NAD(P)-binding domain"/>
    <property type="match status" value="1"/>
</dbReference>
<dbReference type="Pfam" id="PF22780">
    <property type="entry name" value="HI0933_like_1st"/>
    <property type="match status" value="1"/>
</dbReference>
<dbReference type="KEGG" id="psez:HME7025_00781"/>
<dbReference type="PRINTS" id="PR00368">
    <property type="entry name" value="FADPNR"/>
</dbReference>
<dbReference type="SUPFAM" id="SSF160996">
    <property type="entry name" value="HI0933 insert domain-like"/>
    <property type="match status" value="1"/>
</dbReference>
<protein>
    <recommendedName>
        <fullName evidence="8">NAD(P)/FAD-dependent oxidoreductase</fullName>
    </recommendedName>
</protein>
<dbReference type="OrthoDB" id="9773233at2"/>
<dbReference type="InterPro" id="IPR055178">
    <property type="entry name" value="RsdA/BaiN/AoA(So)-like_dom"/>
</dbReference>
<dbReference type="Gene3D" id="1.10.8.260">
    <property type="entry name" value="HI0933 insert domain-like"/>
    <property type="match status" value="1"/>
</dbReference>
<name>A0A2S2DTL9_9BACT</name>
<feature type="domain" description="RsdA/BaiN/AoA(So)-like insert" evidence="5">
    <location>
        <begin position="190"/>
        <end position="351"/>
    </location>
</feature>
<evidence type="ECO:0000256" key="2">
    <source>
        <dbReference type="ARBA" id="ARBA00022630"/>
    </source>
</evidence>
<evidence type="ECO:0000313" key="7">
    <source>
        <dbReference type="Proteomes" id="UP000245468"/>
    </source>
</evidence>
<keyword evidence="3" id="KW-0274">FAD</keyword>
<keyword evidence="7" id="KW-1185">Reference proteome</keyword>
<dbReference type="InterPro" id="IPR004792">
    <property type="entry name" value="BaiN-like"/>
</dbReference>
<reference evidence="7" key="1">
    <citation type="submission" date="2018-05" db="EMBL/GenBank/DDBJ databases">
        <title>Pseudarcicella sp. HME7025 Genome sequencing and assembly.</title>
        <authorList>
            <person name="Kim H."/>
            <person name="Kang H."/>
            <person name="Joh K."/>
        </authorList>
    </citation>
    <scope>NUCLEOTIDE SEQUENCE [LARGE SCALE GENOMIC DNA]</scope>
    <source>
        <strain evidence="7">HME7025</strain>
    </source>
</reference>
<evidence type="ECO:0000259" key="4">
    <source>
        <dbReference type="Pfam" id="PF03486"/>
    </source>
</evidence>
<dbReference type="InterPro" id="IPR036188">
    <property type="entry name" value="FAD/NAD-bd_sf"/>
</dbReference>
<comment type="cofactor">
    <cofactor evidence="1">
        <name>FAD</name>
        <dbReference type="ChEBI" id="CHEBI:57692"/>
    </cofactor>
</comment>
<dbReference type="RefSeq" id="WP_109322387.1">
    <property type="nucleotide sequence ID" value="NZ_CP029346.1"/>
</dbReference>
<organism evidence="6 7">
    <name type="scientific">Aquirufa nivalisilvae</name>
    <dbReference type="NCBI Taxonomy" id="2516557"/>
    <lineage>
        <taxon>Bacteria</taxon>
        <taxon>Pseudomonadati</taxon>
        <taxon>Bacteroidota</taxon>
        <taxon>Cytophagia</taxon>
        <taxon>Cytophagales</taxon>
        <taxon>Flectobacillaceae</taxon>
        <taxon>Aquirufa</taxon>
    </lineage>
</organism>
<dbReference type="Gene3D" id="2.40.30.10">
    <property type="entry name" value="Translation factors"/>
    <property type="match status" value="1"/>
</dbReference>
<dbReference type="NCBIfam" id="TIGR00275">
    <property type="entry name" value="aminoacetone oxidase family FAD-binding enzyme"/>
    <property type="match status" value="1"/>
</dbReference>
<feature type="domain" description="RsdA/BaiN/AoA(So)-like Rossmann fold-like" evidence="4">
    <location>
        <begin position="7"/>
        <end position="404"/>
    </location>
</feature>
<dbReference type="AlphaFoldDB" id="A0A2S2DTL9"/>
<sequence>MSKDLHISVIGGGAAGFFAAIAAKSHNPQAQVQILEKTSHFLAKVKISGGGRCNVCHAEFHNRKLAEHYPRGEKFLKKAFEQFNATSTMEWFEQRLVALKTYPDGCVFPLSNTSQSIIDCFLREAKKLDIELILHHGIDRIEKREDGGFVLHSKDKTIKTDRVIVTTGGQPKLSGLHWLEEIGHPIIPPVPSLFTFNMPNEPIKEFMGLVVEKATVRIEGQKLVGKGPLLITHWGMSGPAILQLSAWGARILAAFNYQFFILVNWLDETKESELRDTLENTRKIHGGKMISNHCPFPIPARLWNFLLAKNDVLPASRWNEINPKQINKLVNTLLNDRYQVMGKTTFKEEFVTAGGIDLNEIHVQSMESKQVPGMFFAGEVMDIDGITGGFNFQAAWTTGYIAGKHAAL</sequence>
<dbReference type="PANTHER" id="PTHR42887">
    <property type="entry name" value="OS12G0638800 PROTEIN"/>
    <property type="match status" value="1"/>
</dbReference>
<dbReference type="Gene3D" id="3.50.50.60">
    <property type="entry name" value="FAD/NAD(P)-binding domain"/>
    <property type="match status" value="1"/>
</dbReference>
<dbReference type="InterPro" id="IPR023166">
    <property type="entry name" value="BaiN-like_dom_sf"/>
</dbReference>
<dbReference type="PANTHER" id="PTHR42887:SF2">
    <property type="entry name" value="OS12G0638800 PROTEIN"/>
    <property type="match status" value="1"/>
</dbReference>
<evidence type="ECO:0000259" key="5">
    <source>
        <dbReference type="Pfam" id="PF22780"/>
    </source>
</evidence>
<dbReference type="EMBL" id="CP029346">
    <property type="protein sequence ID" value="AWL08652.1"/>
    <property type="molecule type" value="Genomic_DNA"/>
</dbReference>
<dbReference type="Proteomes" id="UP000245468">
    <property type="component" value="Chromosome"/>
</dbReference>
<gene>
    <name evidence="6" type="ORF">HME7025_00781</name>
</gene>
<evidence type="ECO:0000256" key="1">
    <source>
        <dbReference type="ARBA" id="ARBA00001974"/>
    </source>
</evidence>
<evidence type="ECO:0000313" key="6">
    <source>
        <dbReference type="EMBL" id="AWL08652.1"/>
    </source>
</evidence>
<dbReference type="PRINTS" id="PR00411">
    <property type="entry name" value="PNDRDTASEI"/>
</dbReference>
<dbReference type="Pfam" id="PF03486">
    <property type="entry name" value="HI0933_like"/>
    <property type="match status" value="1"/>
</dbReference>
<keyword evidence="2" id="KW-0285">Flavoprotein</keyword>
<evidence type="ECO:0008006" key="8">
    <source>
        <dbReference type="Google" id="ProtNLM"/>
    </source>
</evidence>